<dbReference type="GO" id="GO:0005637">
    <property type="term" value="C:nuclear inner membrane"/>
    <property type="evidence" value="ECO:0007669"/>
    <property type="project" value="UniProtKB-SubCell"/>
</dbReference>
<evidence type="ECO:0008006" key="12">
    <source>
        <dbReference type="Google" id="ProtNLM"/>
    </source>
</evidence>
<organism evidence="10 11">
    <name type="scientific">Henosepilachna vigintioctopunctata</name>
    <dbReference type="NCBI Taxonomy" id="420089"/>
    <lineage>
        <taxon>Eukaryota</taxon>
        <taxon>Metazoa</taxon>
        <taxon>Ecdysozoa</taxon>
        <taxon>Arthropoda</taxon>
        <taxon>Hexapoda</taxon>
        <taxon>Insecta</taxon>
        <taxon>Pterygota</taxon>
        <taxon>Neoptera</taxon>
        <taxon>Endopterygota</taxon>
        <taxon>Coleoptera</taxon>
        <taxon>Polyphaga</taxon>
        <taxon>Cucujiformia</taxon>
        <taxon>Coccinelloidea</taxon>
        <taxon>Coccinellidae</taxon>
        <taxon>Epilachninae</taxon>
        <taxon>Epilachnini</taxon>
        <taxon>Henosepilachna</taxon>
    </lineage>
</organism>
<protein>
    <recommendedName>
        <fullName evidence="12">Nuclear envelope integral membrane protein 1</fullName>
    </recommendedName>
</protein>
<keyword evidence="3 8" id="KW-0812">Transmembrane</keyword>
<evidence type="ECO:0000313" key="10">
    <source>
        <dbReference type="EMBL" id="KAK9892440.1"/>
    </source>
</evidence>
<gene>
    <name evidence="10" type="ORF">WA026_019893</name>
</gene>
<reference evidence="10 11" key="1">
    <citation type="submission" date="2023-03" db="EMBL/GenBank/DDBJ databases">
        <title>Genome insight into feeding habits of ladybird beetles.</title>
        <authorList>
            <person name="Li H.-S."/>
            <person name="Huang Y.-H."/>
            <person name="Pang H."/>
        </authorList>
    </citation>
    <scope>NUCLEOTIDE SEQUENCE [LARGE SCALE GENOMIC DNA]</scope>
    <source>
        <strain evidence="10">SYSU_2023b</strain>
        <tissue evidence="10">Whole body</tissue>
    </source>
</reference>
<evidence type="ECO:0000256" key="6">
    <source>
        <dbReference type="ARBA" id="ARBA00023136"/>
    </source>
</evidence>
<dbReference type="Pfam" id="PF10225">
    <property type="entry name" value="NEMP"/>
    <property type="match status" value="1"/>
</dbReference>
<accession>A0AAW1VES8</accession>
<feature type="transmembrane region" description="Helical" evidence="8">
    <location>
        <begin position="190"/>
        <end position="209"/>
    </location>
</feature>
<dbReference type="Proteomes" id="UP001431783">
    <property type="component" value="Unassembled WGS sequence"/>
</dbReference>
<keyword evidence="4 9" id="KW-0732">Signal</keyword>
<feature type="transmembrane region" description="Helical" evidence="8">
    <location>
        <begin position="276"/>
        <end position="294"/>
    </location>
</feature>
<keyword evidence="6 8" id="KW-0472">Membrane</keyword>
<dbReference type="PANTHER" id="PTHR13598">
    <property type="entry name" value="AT07567P-RELATED"/>
    <property type="match status" value="1"/>
</dbReference>
<dbReference type="InterPro" id="IPR019358">
    <property type="entry name" value="NEMP_fam"/>
</dbReference>
<keyword evidence="11" id="KW-1185">Reference proteome</keyword>
<feature type="transmembrane region" description="Helical" evidence="8">
    <location>
        <begin position="224"/>
        <end position="241"/>
    </location>
</feature>
<evidence type="ECO:0000256" key="1">
    <source>
        <dbReference type="ARBA" id="ARBA00004575"/>
    </source>
</evidence>
<dbReference type="EMBL" id="JARQZJ010000134">
    <property type="protein sequence ID" value="KAK9892440.1"/>
    <property type="molecule type" value="Genomic_DNA"/>
</dbReference>
<sequence>MIFILIFSVFISRCYCIPEVKYLNPNEAITFRPSGLRSAERFRIYCYEGKPKSVLHIWQSVFLNIDLNSEDYTQYDGPSPESVMKEYEARRTSWNVNLFSWKNKNMKLDPFNQSCVGIESNDEYVVRLRVIHIDYWKVLMFISGVFIYITADKLSQNVIFYYICGISFGITASFLILIYFISKLFPRKPVMYGIFATGWTVTFYLLQLVKENLRTILGTYRTYIIYYTLISGVISFIICYRWGPIKDKKTRNLIKWSLQLLGLSTMFFSSHFQEAVIAQISIVLIFYNIPVRWLSLPKNYIKKKFPPKIKLLTNDEYYEQGVRETNKSLQELRKYCLSPECNQWKTALKLKDVKRFASFIEGNSHLSDEEVLEYETSIHQSGLTDDESEEYTDEDN</sequence>
<evidence type="ECO:0000256" key="9">
    <source>
        <dbReference type="SAM" id="SignalP"/>
    </source>
</evidence>
<evidence type="ECO:0000256" key="3">
    <source>
        <dbReference type="ARBA" id="ARBA00022692"/>
    </source>
</evidence>
<comment type="similarity">
    <text evidence="2">Belongs to the NEMP family.</text>
</comment>
<proteinExistence type="inferred from homology"/>
<feature type="chain" id="PRO_5043799981" description="Nuclear envelope integral membrane protein 1" evidence="9">
    <location>
        <begin position="17"/>
        <end position="396"/>
    </location>
</feature>
<keyword evidence="7" id="KW-0539">Nucleus</keyword>
<dbReference type="AlphaFoldDB" id="A0AAW1VES8"/>
<feature type="transmembrane region" description="Helical" evidence="8">
    <location>
        <begin position="159"/>
        <end position="181"/>
    </location>
</feature>
<evidence type="ECO:0000256" key="4">
    <source>
        <dbReference type="ARBA" id="ARBA00022729"/>
    </source>
</evidence>
<evidence type="ECO:0000256" key="2">
    <source>
        <dbReference type="ARBA" id="ARBA00005748"/>
    </source>
</evidence>
<comment type="caution">
    <text evidence="10">The sequence shown here is derived from an EMBL/GenBank/DDBJ whole genome shotgun (WGS) entry which is preliminary data.</text>
</comment>
<name>A0AAW1VES8_9CUCU</name>
<dbReference type="PANTHER" id="PTHR13598:SF1">
    <property type="entry name" value="AT07567P-RELATED"/>
    <property type="match status" value="1"/>
</dbReference>
<evidence type="ECO:0000256" key="5">
    <source>
        <dbReference type="ARBA" id="ARBA00022989"/>
    </source>
</evidence>
<evidence type="ECO:0000313" key="11">
    <source>
        <dbReference type="Proteomes" id="UP001431783"/>
    </source>
</evidence>
<evidence type="ECO:0000256" key="8">
    <source>
        <dbReference type="SAM" id="Phobius"/>
    </source>
</evidence>
<evidence type="ECO:0000256" key="7">
    <source>
        <dbReference type="ARBA" id="ARBA00023242"/>
    </source>
</evidence>
<comment type="subcellular location">
    <subcellularLocation>
        <location evidence="1">Nucleus inner membrane</location>
        <topology evidence="1">Multi-pass membrane protein</topology>
        <orientation evidence="1">Nucleoplasmic side</orientation>
    </subcellularLocation>
</comment>
<feature type="signal peptide" evidence="9">
    <location>
        <begin position="1"/>
        <end position="16"/>
    </location>
</feature>
<keyword evidence="5 8" id="KW-1133">Transmembrane helix</keyword>